<name>A0ABT6WG31_9ACTN</name>
<dbReference type="Proteomes" id="UP001241758">
    <property type="component" value="Unassembled WGS sequence"/>
</dbReference>
<sequence length="182" mass="19213">MGITALVTLPAGPATAVPSRPAAPHSTIAAARPASPEAEFLIAVHQGNLAQIAAGRLAARKSGDKAVRKLGKRFAAFHKKLDSQVKRVAKSLDVRLPQGPNSEQVELAGQYVATPAALFDAFFVETQLSGYERASRLAGLFLKTSTDPSVRAIIEKAGPVIEENLAALTAARNRLASEQPRQ</sequence>
<evidence type="ECO:0000313" key="2">
    <source>
        <dbReference type="EMBL" id="MDI6098679.1"/>
    </source>
</evidence>
<evidence type="ECO:0000313" key="3">
    <source>
        <dbReference type="Proteomes" id="UP001241758"/>
    </source>
</evidence>
<dbReference type="PANTHER" id="PTHR38593:SF1">
    <property type="entry name" value="BLR2558 PROTEIN"/>
    <property type="match status" value="1"/>
</dbReference>
<dbReference type="InterPro" id="IPR025419">
    <property type="entry name" value="DUF4142"/>
</dbReference>
<dbReference type="RefSeq" id="WP_282758457.1">
    <property type="nucleotide sequence ID" value="NZ_JASCTH010000004.1"/>
</dbReference>
<reference evidence="2 3" key="1">
    <citation type="submission" date="2023-05" db="EMBL/GenBank/DDBJ databases">
        <title>Actinoplanes sp. NEAU-A12 genome sequencing.</title>
        <authorList>
            <person name="Wang Z.-S."/>
        </authorList>
    </citation>
    <scope>NUCLEOTIDE SEQUENCE [LARGE SCALE GENOMIC DNA]</scope>
    <source>
        <strain evidence="2 3">NEAU-A12</strain>
    </source>
</reference>
<keyword evidence="3" id="KW-1185">Reference proteome</keyword>
<protein>
    <submittedName>
        <fullName evidence="2">DUF4142 domain-containing protein</fullName>
    </submittedName>
</protein>
<proteinExistence type="predicted"/>
<organism evidence="2 3">
    <name type="scientific">Actinoplanes sandaracinus</name>
    <dbReference type="NCBI Taxonomy" id="3045177"/>
    <lineage>
        <taxon>Bacteria</taxon>
        <taxon>Bacillati</taxon>
        <taxon>Actinomycetota</taxon>
        <taxon>Actinomycetes</taxon>
        <taxon>Micromonosporales</taxon>
        <taxon>Micromonosporaceae</taxon>
        <taxon>Actinoplanes</taxon>
    </lineage>
</organism>
<dbReference type="EMBL" id="JASCTH010000004">
    <property type="protein sequence ID" value="MDI6098679.1"/>
    <property type="molecule type" value="Genomic_DNA"/>
</dbReference>
<feature type="domain" description="DUF4142" evidence="1">
    <location>
        <begin position="37"/>
        <end position="167"/>
    </location>
</feature>
<dbReference type="Pfam" id="PF13628">
    <property type="entry name" value="DUF4142"/>
    <property type="match status" value="1"/>
</dbReference>
<comment type="caution">
    <text evidence="2">The sequence shown here is derived from an EMBL/GenBank/DDBJ whole genome shotgun (WGS) entry which is preliminary data.</text>
</comment>
<gene>
    <name evidence="2" type="ORF">QLQ12_08700</name>
</gene>
<accession>A0ABT6WG31</accession>
<evidence type="ECO:0000259" key="1">
    <source>
        <dbReference type="Pfam" id="PF13628"/>
    </source>
</evidence>
<dbReference type="PANTHER" id="PTHR38593">
    <property type="entry name" value="BLR2558 PROTEIN"/>
    <property type="match status" value="1"/>
</dbReference>